<evidence type="ECO:0000256" key="1">
    <source>
        <dbReference type="SAM" id="SignalP"/>
    </source>
</evidence>
<dbReference type="Proteomes" id="UP000256999">
    <property type="component" value="Unassembled WGS sequence"/>
</dbReference>
<reference evidence="2 3" key="1">
    <citation type="submission" date="2018-08" db="EMBL/GenBank/DDBJ databases">
        <title>Thalassotalea euphylliae genome.</title>
        <authorList>
            <person name="Summers S."/>
            <person name="Rice S.A."/>
            <person name="Freckelton M.L."/>
            <person name="Nedved B.T."/>
            <person name="Hadfield M.G."/>
        </authorList>
    </citation>
    <scope>NUCLEOTIDE SEQUENCE [LARGE SCALE GENOMIC DNA]</scope>
    <source>
        <strain evidence="2 3">H2</strain>
    </source>
</reference>
<feature type="chain" id="PRO_5017726256" description="PEP-CTERM sorting domain-containing protein" evidence="1">
    <location>
        <begin position="19"/>
        <end position="200"/>
    </location>
</feature>
<gene>
    <name evidence="2" type="ORF">DXX92_03515</name>
</gene>
<dbReference type="NCBIfam" id="NF038118">
    <property type="entry name" value="PEP_CTERM_CCXG"/>
    <property type="match status" value="1"/>
</dbReference>
<evidence type="ECO:0000313" key="3">
    <source>
        <dbReference type="Proteomes" id="UP000256999"/>
    </source>
</evidence>
<organism evidence="2 3">
    <name type="scientific">Thalassotalea euphylliae</name>
    <dbReference type="NCBI Taxonomy" id="1655234"/>
    <lineage>
        <taxon>Bacteria</taxon>
        <taxon>Pseudomonadati</taxon>
        <taxon>Pseudomonadota</taxon>
        <taxon>Gammaproteobacteria</taxon>
        <taxon>Alteromonadales</taxon>
        <taxon>Colwelliaceae</taxon>
        <taxon>Thalassotalea</taxon>
    </lineage>
</organism>
<name>A0A3E0UCP4_9GAMM</name>
<accession>A0A3E0UCP4</accession>
<feature type="signal peptide" evidence="1">
    <location>
        <begin position="1"/>
        <end position="18"/>
    </location>
</feature>
<evidence type="ECO:0008006" key="4">
    <source>
        <dbReference type="Google" id="ProtNLM"/>
    </source>
</evidence>
<dbReference type="EMBL" id="QUOV01000001">
    <property type="protein sequence ID" value="REL34494.1"/>
    <property type="molecule type" value="Genomic_DNA"/>
</dbReference>
<proteinExistence type="predicted"/>
<dbReference type="AlphaFoldDB" id="A0A3E0UCP4"/>
<keyword evidence="1" id="KW-0732">Signal</keyword>
<sequence>MLLGLILCCCAVSLKTQAALITYETQGFTGNFSSLDLKTIWLNLDGDINSQSLDEFERIWSGNQTFSHLTVELNLAEDTVWTLQAGLDAGLGAQVYLDGTSIFKDSTDLWWAYNWNHSDTVKIENLNLSQGSHRLEFYWLENCCNGFNSIRFTEQSSGVTSVLNRAALSSFEIPNPASISLLGLALVGLFFTSFKRDYSH</sequence>
<evidence type="ECO:0000313" key="2">
    <source>
        <dbReference type="EMBL" id="REL34494.1"/>
    </source>
</evidence>
<comment type="caution">
    <text evidence="2">The sequence shown here is derived from an EMBL/GenBank/DDBJ whole genome shotgun (WGS) entry which is preliminary data.</text>
</comment>
<protein>
    <recommendedName>
        <fullName evidence="4">PEP-CTERM sorting domain-containing protein</fullName>
    </recommendedName>
</protein>